<comment type="pathway">
    <text evidence="1">Protein modification; protein ubiquitination.</text>
</comment>
<evidence type="ECO:0008006" key="5">
    <source>
        <dbReference type="Google" id="ProtNLM"/>
    </source>
</evidence>
<dbReference type="InterPro" id="IPR038920">
    <property type="entry name" value="At3g05675-like"/>
</dbReference>
<dbReference type="InterPro" id="IPR011333">
    <property type="entry name" value="SKP1/BTB/POZ_sf"/>
</dbReference>
<feature type="region of interest" description="Disordered" evidence="2">
    <location>
        <begin position="172"/>
        <end position="223"/>
    </location>
</feature>
<protein>
    <recommendedName>
        <fullName evidence="5">BTB/POZ domain-containing protein</fullName>
    </recommendedName>
</protein>
<keyword evidence="4" id="KW-1185">Reference proteome</keyword>
<gene>
    <name evidence="3" type="ORF">CSSPJE1EN2_LOCUS3391</name>
</gene>
<reference evidence="3" key="1">
    <citation type="submission" date="2024-03" db="EMBL/GenBank/DDBJ databases">
        <authorList>
            <consortium name="ELIXIR-Norway"/>
            <consortium name="Elixir Norway"/>
        </authorList>
    </citation>
    <scope>NUCLEOTIDE SEQUENCE</scope>
</reference>
<dbReference type="PANTHER" id="PTHR31060">
    <property type="entry name" value="OSJNBA0011J08.25 PROTEIN-RELATED"/>
    <property type="match status" value="1"/>
</dbReference>
<name>A0ABP1AD85_9BRYO</name>
<sequence>MLLYSEIFLFSGEWLTDDGCLSPIWPLVNEVSLCVTCRCATSLRQFCLCAQSFASRPVPYREACGGNGNGRRVVGCCCCCCWRFSSIGFCFCNFCGVLKLLGTHSLELPFNPDGSAAMLMEVWPKDDESSITLRLAPPLRLEADGSGMPTEVWLKEDEISDVTLRLVPLQQAGGNSEQQQFQRQEDSEKGPHPCKKSRKQGPSDLCRRGESQEQGQSSKKMPEQVDAVATLHVHAAYLRRCQYFDACLAERWSKNDLPLDLTLEARSNPRAYTRCMQLLYAQEVSPSSFENVAHAIEVMPVAAQLVFQDCVDNCMQYLALMPWSPEDLSAIRCAVLAFQIAPSPDLAARLGTFGNLARDSSLDALKKVLETLLMKSMQLNAQDQMLETKVLENRAAFERLLKVSMRGPAVSKSVATVVKAVMYDALQRAVDDFRQHCRIPHMYKDEEFSIAGKEYAYSGLNFVQDTCNVLVRYLDIVAKGEIWLENSVRLALVEAWLPELVTIDFCIYEATKKNVDKALNGVLKTLPPLEQVQYLKNWPTQNWPNLSEAFDAWCGTMCSNLAFLESDEQQLNE</sequence>
<feature type="compositionally biased region" description="Polar residues" evidence="2">
    <location>
        <begin position="172"/>
        <end position="182"/>
    </location>
</feature>
<proteinExistence type="predicted"/>
<evidence type="ECO:0000256" key="2">
    <source>
        <dbReference type="SAM" id="MobiDB-lite"/>
    </source>
</evidence>
<dbReference type="Proteomes" id="UP001497522">
    <property type="component" value="Chromosome 11"/>
</dbReference>
<dbReference type="PANTHER" id="PTHR31060:SF37">
    <property type="entry name" value="BTB DOMAIN-CONTAINING PROTEIN"/>
    <property type="match status" value="1"/>
</dbReference>
<evidence type="ECO:0000256" key="1">
    <source>
        <dbReference type="ARBA" id="ARBA00004906"/>
    </source>
</evidence>
<organism evidence="3 4">
    <name type="scientific">Sphagnum jensenii</name>
    <dbReference type="NCBI Taxonomy" id="128206"/>
    <lineage>
        <taxon>Eukaryota</taxon>
        <taxon>Viridiplantae</taxon>
        <taxon>Streptophyta</taxon>
        <taxon>Embryophyta</taxon>
        <taxon>Bryophyta</taxon>
        <taxon>Sphagnophytina</taxon>
        <taxon>Sphagnopsida</taxon>
        <taxon>Sphagnales</taxon>
        <taxon>Sphagnaceae</taxon>
        <taxon>Sphagnum</taxon>
    </lineage>
</organism>
<dbReference type="EMBL" id="OZ023712">
    <property type="protein sequence ID" value="CAK9860396.1"/>
    <property type="molecule type" value="Genomic_DNA"/>
</dbReference>
<accession>A0ABP1AD85</accession>
<evidence type="ECO:0000313" key="4">
    <source>
        <dbReference type="Proteomes" id="UP001497522"/>
    </source>
</evidence>
<dbReference type="Gene3D" id="3.30.710.10">
    <property type="entry name" value="Potassium Channel Kv1.1, Chain A"/>
    <property type="match status" value="1"/>
</dbReference>
<evidence type="ECO:0000313" key="3">
    <source>
        <dbReference type="EMBL" id="CAK9860396.1"/>
    </source>
</evidence>